<gene>
    <name evidence="1" type="ORF">HYN56_08300</name>
</gene>
<proteinExistence type="predicted"/>
<sequence>MKKNILIIICLCCLNLHSQISSGKIIYNVLTQDIESNLKDPKSLLLNKLIVENARKQSFILEFNKNKSSFTKIEKLAQPSYKEKLVESIASGFLTTPNSYFLDQDAENYLLQTEEGILIRKPFKSLNWEILKESKMVDDYLCYKAICNKVIINMKGEEKNISVIAWFAPSLPYHFGPKEFYGLPGLILELEEGKTTFYATEVSFLDLKKEIEFPRGKTITEEEYRKSVMAQQY</sequence>
<dbReference type="RefSeq" id="WP_109191746.1">
    <property type="nucleotide sequence ID" value="NZ_CP029255.1"/>
</dbReference>
<evidence type="ECO:0000313" key="1">
    <source>
        <dbReference type="EMBL" id="AWK04234.1"/>
    </source>
</evidence>
<organism evidence="1 2">
    <name type="scientific">Flavobacterium crocinum</name>
    <dbReference type="NCBI Taxonomy" id="2183896"/>
    <lineage>
        <taxon>Bacteria</taxon>
        <taxon>Pseudomonadati</taxon>
        <taxon>Bacteroidota</taxon>
        <taxon>Flavobacteriia</taxon>
        <taxon>Flavobacteriales</taxon>
        <taxon>Flavobacteriaceae</taxon>
        <taxon>Flavobacterium</taxon>
    </lineage>
</organism>
<dbReference type="EMBL" id="CP029255">
    <property type="protein sequence ID" value="AWK04234.1"/>
    <property type="molecule type" value="Genomic_DNA"/>
</dbReference>
<dbReference type="Pfam" id="PF09697">
    <property type="entry name" value="Porph_ging"/>
    <property type="match status" value="1"/>
</dbReference>
<reference evidence="1 2" key="1">
    <citation type="submission" date="2018-05" db="EMBL/GenBank/DDBJ databases">
        <title>Genome sequencing of Flavobacterium sp. HYN0056.</title>
        <authorList>
            <person name="Yi H."/>
            <person name="Baek C."/>
        </authorList>
    </citation>
    <scope>NUCLEOTIDE SEQUENCE [LARGE SCALE GENOMIC DNA]</scope>
    <source>
        <strain evidence="1 2">HYN0056</strain>
    </source>
</reference>
<keyword evidence="2" id="KW-1185">Reference proteome</keyword>
<dbReference type="Proteomes" id="UP000245250">
    <property type="component" value="Chromosome"/>
</dbReference>
<name>A0A2S1YJH5_9FLAO</name>
<dbReference type="InterPro" id="IPR005901">
    <property type="entry name" value="GLPGLI"/>
</dbReference>
<dbReference type="NCBIfam" id="TIGR01200">
    <property type="entry name" value="GLPGLI"/>
    <property type="match status" value="1"/>
</dbReference>
<dbReference type="AlphaFoldDB" id="A0A2S1YJH5"/>
<dbReference type="OrthoDB" id="1429333at2"/>
<accession>A0A2S1YJH5</accession>
<protein>
    <submittedName>
        <fullName evidence="1">GLPGLI family protein</fullName>
    </submittedName>
</protein>
<dbReference type="KEGG" id="fcr:HYN56_08300"/>
<evidence type="ECO:0000313" key="2">
    <source>
        <dbReference type="Proteomes" id="UP000245250"/>
    </source>
</evidence>